<evidence type="ECO:0000313" key="2">
    <source>
        <dbReference type="Proteomes" id="UP000033591"/>
    </source>
</evidence>
<accession>A0A0F3PE10</accession>
<dbReference type="PATRIC" id="fig|1359199.3.peg.840"/>
<sequence>MAIYVHSRGTLLRESKNALGVIPWLDHGIQKAFKKTRFRDQVS</sequence>
<evidence type="ECO:0000313" key="1">
    <source>
        <dbReference type="EMBL" id="KJV78560.1"/>
    </source>
</evidence>
<dbReference type="AlphaFoldDB" id="A0A0F3PE10"/>
<dbReference type="Proteomes" id="UP000033591">
    <property type="component" value="Unassembled WGS sequence"/>
</dbReference>
<name>A0A0F3PE10_RICRH</name>
<reference evidence="1 2" key="1">
    <citation type="submission" date="2015-01" db="EMBL/GenBank/DDBJ databases">
        <title>Genome Sequencing of Rickettsiales.</title>
        <authorList>
            <person name="Daugherty S.C."/>
            <person name="Su Q."/>
            <person name="Abolude K."/>
            <person name="Beier-Sexton M."/>
            <person name="Carlyon J.A."/>
            <person name="Carter R."/>
            <person name="Day N.P."/>
            <person name="Dumler S.J."/>
            <person name="Dyachenko V."/>
            <person name="Godinez A."/>
            <person name="Kurtti T.J."/>
            <person name="Lichay M."/>
            <person name="Mullins K.E."/>
            <person name="Ott S."/>
            <person name="Pappas-Brown V."/>
            <person name="Paris D.H."/>
            <person name="Patel P."/>
            <person name="Richards A.L."/>
            <person name="Sadzewicz L."/>
            <person name="Sears K."/>
            <person name="Seidman D."/>
            <person name="Sengamalay N."/>
            <person name="Stenos J."/>
            <person name="Tallon L.J."/>
            <person name="Vincent G."/>
            <person name="Fraser C.M."/>
            <person name="Munderloh U."/>
            <person name="Dunning-Hotopp J.C."/>
        </authorList>
    </citation>
    <scope>NUCLEOTIDE SEQUENCE [LARGE SCALE GENOMIC DNA]</scope>
    <source>
        <strain evidence="1 2">Ect</strain>
    </source>
</reference>
<protein>
    <submittedName>
        <fullName evidence="1">Uncharacterized protein</fullName>
    </submittedName>
</protein>
<comment type="caution">
    <text evidence="1">The sequence shown here is derived from an EMBL/GenBank/DDBJ whole genome shotgun (WGS) entry which is preliminary data.</text>
</comment>
<dbReference type="EMBL" id="LAOC01000001">
    <property type="protein sequence ID" value="KJV78560.1"/>
    <property type="molecule type" value="Genomic_DNA"/>
</dbReference>
<proteinExistence type="predicted"/>
<organism evidence="1 2">
    <name type="scientific">Rickettsia rhipicephali str. Ect</name>
    <dbReference type="NCBI Taxonomy" id="1359199"/>
    <lineage>
        <taxon>Bacteria</taxon>
        <taxon>Pseudomonadati</taxon>
        <taxon>Pseudomonadota</taxon>
        <taxon>Alphaproteobacteria</taxon>
        <taxon>Rickettsiales</taxon>
        <taxon>Rickettsiaceae</taxon>
        <taxon>Rickettsieae</taxon>
        <taxon>Rickettsia</taxon>
        <taxon>spotted fever group</taxon>
    </lineage>
</organism>
<gene>
    <name evidence="1" type="ORF">RMAECT_0856</name>
</gene>